<dbReference type="AlphaFoldDB" id="A0AAF1BTK1"/>
<evidence type="ECO:0000256" key="7">
    <source>
        <dbReference type="RuleBase" id="RU365095"/>
    </source>
</evidence>
<dbReference type="Pfam" id="PF01182">
    <property type="entry name" value="Glucosamine_iso"/>
    <property type="match status" value="1"/>
</dbReference>
<comment type="catalytic activity">
    <reaction evidence="1 7">
        <text>6-phospho-D-glucono-1,5-lactone + H2O = 6-phospho-D-gluconate + H(+)</text>
        <dbReference type="Rhea" id="RHEA:12556"/>
        <dbReference type="ChEBI" id="CHEBI:15377"/>
        <dbReference type="ChEBI" id="CHEBI:15378"/>
        <dbReference type="ChEBI" id="CHEBI:57955"/>
        <dbReference type="ChEBI" id="CHEBI:58759"/>
        <dbReference type="EC" id="3.1.1.31"/>
    </reaction>
</comment>
<feature type="domain" description="Glucosamine/galactosamine-6-phosphate isomerase" evidence="8">
    <location>
        <begin position="12"/>
        <end position="237"/>
    </location>
</feature>
<keyword evidence="7 9" id="KW-0378">Hydrolase</keyword>
<dbReference type="GO" id="GO:0006098">
    <property type="term" value="P:pentose-phosphate shunt"/>
    <property type="evidence" value="ECO:0007669"/>
    <property type="project" value="InterPro"/>
</dbReference>
<accession>A0AAF1BTK1</accession>
<sequence>MSFSHTDLPTLRDMCERAAQDVVTTLAAKQASGGEAHLVLTGGTAGIETCRQLLALHQAAEQQRESFPIDAINWETTHVYFGDERNVPVADPESNEGQAREALLNHVPIPESNIHSFGLDGTEDSAYLTNKATEYEALLPERFDVHLFGVGPDGHVNSLFPSHAALVEEDWLVTFVTDSPKPPAQRLTLTFPAVARADKAILLISGKAKAAAFAAVDAGKPATECPAAEVTRRTNATVFTSELG</sequence>
<dbReference type="PANTHER" id="PTHR11054">
    <property type="entry name" value="6-PHOSPHOGLUCONOLACTONASE"/>
    <property type="match status" value="1"/>
</dbReference>
<protein>
    <recommendedName>
        <fullName evidence="6 7">6-phosphogluconolactonase</fullName>
        <shortName evidence="7">6PGL</shortName>
        <ecNumber evidence="5 7">3.1.1.31</ecNumber>
    </recommendedName>
</protein>
<dbReference type="CDD" id="cd01400">
    <property type="entry name" value="6PGL"/>
    <property type="match status" value="1"/>
</dbReference>
<evidence type="ECO:0000259" key="8">
    <source>
        <dbReference type="Pfam" id="PF01182"/>
    </source>
</evidence>
<dbReference type="InterPro" id="IPR039104">
    <property type="entry name" value="6PGL"/>
</dbReference>
<evidence type="ECO:0000256" key="5">
    <source>
        <dbReference type="ARBA" id="ARBA00013198"/>
    </source>
</evidence>
<name>A0AAF1BTK1_9CORY</name>
<comment type="function">
    <text evidence="2 7">Hydrolysis of 6-phosphogluconolactone to 6-phosphogluconate.</text>
</comment>
<gene>
    <name evidence="7 9" type="primary">pgl</name>
    <name evidence="9" type="ORF">CYJ47_05755</name>
</gene>
<dbReference type="GO" id="GO:0017057">
    <property type="term" value="F:6-phosphogluconolactonase activity"/>
    <property type="evidence" value="ECO:0007669"/>
    <property type="project" value="UniProtKB-UniRule"/>
</dbReference>
<evidence type="ECO:0000313" key="9">
    <source>
        <dbReference type="EMBL" id="WOT03259.1"/>
    </source>
</evidence>
<evidence type="ECO:0000256" key="4">
    <source>
        <dbReference type="ARBA" id="ARBA00010662"/>
    </source>
</evidence>
<dbReference type="Gene3D" id="3.40.50.1360">
    <property type="match status" value="1"/>
</dbReference>
<evidence type="ECO:0000256" key="2">
    <source>
        <dbReference type="ARBA" id="ARBA00002681"/>
    </source>
</evidence>
<evidence type="ECO:0000256" key="3">
    <source>
        <dbReference type="ARBA" id="ARBA00004961"/>
    </source>
</evidence>
<dbReference type="InterPro" id="IPR037171">
    <property type="entry name" value="NagB/RpiA_transferase-like"/>
</dbReference>
<reference evidence="9" key="2">
    <citation type="submission" date="2023-10" db="EMBL/GenBank/DDBJ databases">
        <authorList>
            <person name="Choi B."/>
        </authorList>
    </citation>
    <scope>NUCLEOTIDE SEQUENCE</scope>
    <source>
        <strain evidence="9">UMB0763</strain>
    </source>
</reference>
<comment type="pathway">
    <text evidence="3 7">Carbohydrate degradation; pentose phosphate pathway; D-ribulose 5-phosphate from D-glucose 6-phosphate (oxidative stage): step 2/3.</text>
</comment>
<dbReference type="EMBL" id="CP136958">
    <property type="protein sequence ID" value="WOT03259.1"/>
    <property type="molecule type" value="Genomic_DNA"/>
</dbReference>
<evidence type="ECO:0000313" key="10">
    <source>
        <dbReference type="Proteomes" id="UP000234560"/>
    </source>
</evidence>
<dbReference type="GO" id="GO:0005975">
    <property type="term" value="P:carbohydrate metabolic process"/>
    <property type="evidence" value="ECO:0007669"/>
    <property type="project" value="UniProtKB-UniRule"/>
</dbReference>
<dbReference type="KEGG" id="cpyr:CYJ47_05755"/>
<dbReference type="Proteomes" id="UP000234560">
    <property type="component" value="Chromosome"/>
</dbReference>
<proteinExistence type="inferred from homology"/>
<dbReference type="InterPro" id="IPR006148">
    <property type="entry name" value="Glc/Gal-6P_isomerase"/>
</dbReference>
<evidence type="ECO:0000256" key="1">
    <source>
        <dbReference type="ARBA" id="ARBA00000832"/>
    </source>
</evidence>
<dbReference type="EC" id="3.1.1.31" evidence="5 7"/>
<dbReference type="PANTHER" id="PTHR11054:SF0">
    <property type="entry name" value="6-PHOSPHOGLUCONOLACTONASE"/>
    <property type="match status" value="1"/>
</dbReference>
<evidence type="ECO:0000256" key="6">
    <source>
        <dbReference type="ARBA" id="ARBA00020337"/>
    </source>
</evidence>
<dbReference type="SUPFAM" id="SSF100950">
    <property type="entry name" value="NagB/RpiA/CoA transferase-like"/>
    <property type="match status" value="1"/>
</dbReference>
<dbReference type="NCBIfam" id="TIGR01198">
    <property type="entry name" value="pgl"/>
    <property type="match status" value="1"/>
</dbReference>
<reference evidence="9" key="1">
    <citation type="submission" date="2017-12" db="EMBL/GenBank/DDBJ databases">
        <authorList>
            <person name="Thomas-White K."/>
            <person name="Wolfe A.J."/>
        </authorList>
    </citation>
    <scope>NUCLEOTIDE SEQUENCE</scope>
    <source>
        <strain evidence="9">UMB0763</strain>
    </source>
</reference>
<comment type="similarity">
    <text evidence="4 7">Belongs to the glucosamine/galactosamine-6-phosphate isomerase family. 6-phosphogluconolactonase subfamily.</text>
</comment>
<dbReference type="RefSeq" id="WP_016457553.1">
    <property type="nucleotide sequence ID" value="NZ_CAMIHY010000038.1"/>
</dbReference>
<organism evidence="9 10">
    <name type="scientific">Corynebacterium pyruviciproducens</name>
    <dbReference type="NCBI Taxonomy" id="598660"/>
    <lineage>
        <taxon>Bacteria</taxon>
        <taxon>Bacillati</taxon>
        <taxon>Actinomycetota</taxon>
        <taxon>Actinomycetes</taxon>
        <taxon>Mycobacteriales</taxon>
        <taxon>Corynebacteriaceae</taxon>
        <taxon>Corynebacterium</taxon>
    </lineage>
</organism>
<dbReference type="InterPro" id="IPR005900">
    <property type="entry name" value="6-phosphogluconolactonase_DevB"/>
</dbReference>